<dbReference type="GO" id="GO:0006412">
    <property type="term" value="P:translation"/>
    <property type="evidence" value="ECO:0007669"/>
    <property type="project" value="UniProtKB-UniRule"/>
</dbReference>
<keyword evidence="4 5" id="KW-0687">Ribonucleoprotein</keyword>
<dbReference type="PANTHER" id="PTHR33284">
    <property type="entry name" value="RIBOSOMAL PROTEIN L25/GLN-TRNA SYNTHETASE, ANTI-CODON-BINDING DOMAIN-CONTAINING PROTEIN"/>
    <property type="match status" value="1"/>
</dbReference>
<dbReference type="InterPro" id="IPR020056">
    <property type="entry name" value="Rbsml_bL25/Gln-tRNA_synth_N"/>
</dbReference>
<evidence type="ECO:0000256" key="4">
    <source>
        <dbReference type="ARBA" id="ARBA00023274"/>
    </source>
</evidence>
<proteinExistence type="inferred from homology"/>
<dbReference type="AlphaFoldDB" id="A0A1F4PYY2"/>
<accession>A0A1F4PYY2</accession>
<dbReference type="InterPro" id="IPR020057">
    <property type="entry name" value="Ribosomal_bL25_b-dom"/>
</dbReference>
<dbReference type="GO" id="GO:0003735">
    <property type="term" value="F:structural constituent of ribosome"/>
    <property type="evidence" value="ECO:0007669"/>
    <property type="project" value="InterPro"/>
</dbReference>
<dbReference type="SUPFAM" id="SSF50715">
    <property type="entry name" value="Ribosomal protein L25-like"/>
    <property type="match status" value="1"/>
</dbReference>
<evidence type="ECO:0000256" key="6">
    <source>
        <dbReference type="SAM" id="MobiDB-lite"/>
    </source>
</evidence>
<dbReference type="CDD" id="cd00495">
    <property type="entry name" value="Ribosomal_L25_TL5_CTC"/>
    <property type="match status" value="1"/>
</dbReference>
<evidence type="ECO:0000256" key="2">
    <source>
        <dbReference type="ARBA" id="ARBA00022884"/>
    </source>
</evidence>
<sequence>MEKIELEAKQREEAGKRLKAMRKQGLIPAVVYGKKLKPLSLAVDRKLFVKKILGSESGMNAIVFLKLEGKGQEFQVLTHEVQRDALTDEILHIDFRHIVMDEAIKTKVPVELTGVPVGVKESGGVLVHGLREVEVECLPGNIPDKFVVDVASLAINDSFHVSDLPKFAKVKVLTTAAEMIATCSPPTKEEEVAAPVPTPGEVPSEVGTAEAVADEKVKEKTAPGAAPGKAAGPAKAEGATPVKPEKNPAKPEKK</sequence>
<evidence type="ECO:0000259" key="7">
    <source>
        <dbReference type="Pfam" id="PF01386"/>
    </source>
</evidence>
<dbReference type="HAMAP" id="MF_01334">
    <property type="entry name" value="Ribosomal_bL25_CTC"/>
    <property type="match status" value="1"/>
</dbReference>
<dbReference type="Gene3D" id="2.40.240.10">
    <property type="entry name" value="Ribosomal Protein L25, Chain P"/>
    <property type="match status" value="1"/>
</dbReference>
<organism evidence="9 10">
    <name type="scientific">candidate division WOR-1 bacterium RIFCSPHIGHO2_01_FULL_53_15</name>
    <dbReference type="NCBI Taxonomy" id="1802564"/>
    <lineage>
        <taxon>Bacteria</taxon>
        <taxon>Bacillati</taxon>
        <taxon>Saganbacteria</taxon>
    </lineage>
</organism>
<dbReference type="Pfam" id="PF01386">
    <property type="entry name" value="Ribosomal_L25p"/>
    <property type="match status" value="1"/>
</dbReference>
<comment type="function">
    <text evidence="5">This is one of the proteins that binds to the 5S RNA in the ribosome where it forms part of the central protuberance.</text>
</comment>
<dbReference type="InterPro" id="IPR037121">
    <property type="entry name" value="Ribosomal_bL25_C"/>
</dbReference>
<dbReference type="GO" id="GO:0022625">
    <property type="term" value="C:cytosolic large ribosomal subunit"/>
    <property type="evidence" value="ECO:0007669"/>
    <property type="project" value="TreeGrafter"/>
</dbReference>
<evidence type="ECO:0000256" key="5">
    <source>
        <dbReference type="HAMAP-Rule" id="MF_01334"/>
    </source>
</evidence>
<reference evidence="9 10" key="1">
    <citation type="journal article" date="2016" name="Nat. Commun.">
        <title>Thousands of microbial genomes shed light on interconnected biogeochemical processes in an aquifer system.</title>
        <authorList>
            <person name="Anantharaman K."/>
            <person name="Brown C.T."/>
            <person name="Hug L.A."/>
            <person name="Sharon I."/>
            <person name="Castelle C.J."/>
            <person name="Probst A.J."/>
            <person name="Thomas B.C."/>
            <person name="Singh A."/>
            <person name="Wilkins M.J."/>
            <person name="Karaoz U."/>
            <person name="Brodie E.L."/>
            <person name="Williams K.H."/>
            <person name="Hubbard S.S."/>
            <person name="Banfield J.F."/>
        </authorList>
    </citation>
    <scope>NUCLEOTIDE SEQUENCE [LARGE SCALE GENOMIC DNA]</scope>
</reference>
<evidence type="ECO:0000256" key="3">
    <source>
        <dbReference type="ARBA" id="ARBA00022980"/>
    </source>
</evidence>
<evidence type="ECO:0000259" key="8">
    <source>
        <dbReference type="Pfam" id="PF14693"/>
    </source>
</evidence>
<feature type="domain" description="Large ribosomal subunit protein bL25 beta" evidence="8">
    <location>
        <begin position="104"/>
        <end position="186"/>
    </location>
</feature>
<evidence type="ECO:0000256" key="1">
    <source>
        <dbReference type="ARBA" id="ARBA00022730"/>
    </source>
</evidence>
<dbReference type="Gene3D" id="2.170.120.20">
    <property type="entry name" value="Ribosomal protein L25, beta domain"/>
    <property type="match status" value="1"/>
</dbReference>
<dbReference type="Proteomes" id="UP000178724">
    <property type="component" value="Unassembled WGS sequence"/>
</dbReference>
<keyword evidence="3 5" id="KW-0689">Ribosomal protein</keyword>
<name>A0A1F4PYY2_UNCSA</name>
<evidence type="ECO:0000313" key="10">
    <source>
        <dbReference type="Proteomes" id="UP000178724"/>
    </source>
</evidence>
<feature type="compositionally biased region" description="Low complexity" evidence="6">
    <location>
        <begin position="222"/>
        <end position="242"/>
    </location>
</feature>
<keyword evidence="2 5" id="KW-0694">RNA-binding</keyword>
<dbReference type="InterPro" id="IPR011035">
    <property type="entry name" value="Ribosomal_bL25/Gln-tRNA_synth"/>
</dbReference>
<keyword evidence="1 5" id="KW-0699">rRNA-binding</keyword>
<feature type="region of interest" description="Disordered" evidence="6">
    <location>
        <begin position="184"/>
        <end position="254"/>
    </location>
</feature>
<evidence type="ECO:0000313" key="9">
    <source>
        <dbReference type="EMBL" id="OGB88816.1"/>
    </source>
</evidence>
<comment type="caution">
    <text evidence="9">The sequence shown here is derived from an EMBL/GenBank/DDBJ whole genome shotgun (WGS) entry which is preliminary data.</text>
</comment>
<comment type="subunit">
    <text evidence="5">Part of the 50S ribosomal subunit; part of the 5S rRNA/L5/L18/L25 subcomplex. Contacts the 5S rRNA. Binds to the 5S rRNA independently of L5 and L18.</text>
</comment>
<dbReference type="Pfam" id="PF14693">
    <property type="entry name" value="Ribosomal_TL5_C"/>
    <property type="match status" value="1"/>
</dbReference>
<dbReference type="EMBL" id="METM01000033">
    <property type="protein sequence ID" value="OGB88816.1"/>
    <property type="molecule type" value="Genomic_DNA"/>
</dbReference>
<dbReference type="PANTHER" id="PTHR33284:SF1">
    <property type="entry name" value="RIBOSOMAL PROTEIN L25_GLN-TRNA SYNTHETASE, ANTI-CODON-BINDING DOMAIN-CONTAINING PROTEIN"/>
    <property type="match status" value="1"/>
</dbReference>
<dbReference type="InterPro" id="IPR020930">
    <property type="entry name" value="Ribosomal_uL5_bac-type"/>
</dbReference>
<feature type="domain" description="Large ribosomal subunit protein bL25 L25" evidence="7">
    <location>
        <begin position="6"/>
        <end position="95"/>
    </location>
</feature>
<comment type="similarity">
    <text evidence="5">Belongs to the bacterial ribosomal protein bL25 family. CTC subfamily.</text>
</comment>
<dbReference type="NCBIfam" id="TIGR00731">
    <property type="entry name" value="bL25_bact_ctc"/>
    <property type="match status" value="1"/>
</dbReference>
<protein>
    <recommendedName>
        <fullName evidence="5">Large ribosomal subunit protein bL25</fullName>
    </recommendedName>
    <alternativeName>
        <fullName evidence="5">General stress protein CTC</fullName>
    </alternativeName>
</protein>
<dbReference type="InterPro" id="IPR001021">
    <property type="entry name" value="Ribosomal_bL25_long"/>
</dbReference>
<gene>
    <name evidence="5" type="primary">rplY</name>
    <name evidence="5" type="synonym">ctc</name>
    <name evidence="9" type="ORF">A2625_02085</name>
</gene>
<dbReference type="InterPro" id="IPR029751">
    <property type="entry name" value="Ribosomal_L25_dom"/>
</dbReference>
<dbReference type="GO" id="GO:0008097">
    <property type="term" value="F:5S rRNA binding"/>
    <property type="evidence" value="ECO:0007669"/>
    <property type="project" value="InterPro"/>
</dbReference>
<feature type="compositionally biased region" description="Basic and acidic residues" evidence="6">
    <location>
        <begin position="243"/>
        <end position="254"/>
    </location>
</feature>